<name>A0A317PFC8_9HYPH</name>
<keyword evidence="3" id="KW-1185">Reference proteome</keyword>
<keyword evidence="1" id="KW-0812">Transmembrane</keyword>
<evidence type="ECO:0000256" key="1">
    <source>
        <dbReference type="SAM" id="Phobius"/>
    </source>
</evidence>
<dbReference type="RefSeq" id="WP_110034233.1">
    <property type="nucleotide sequence ID" value="NZ_QGTR01000007.1"/>
</dbReference>
<evidence type="ECO:0000313" key="3">
    <source>
        <dbReference type="Proteomes" id="UP000246352"/>
    </source>
</evidence>
<comment type="caution">
    <text evidence="2">The sequence shown here is derived from an EMBL/GenBank/DDBJ whole genome shotgun (WGS) entry which is preliminary data.</text>
</comment>
<feature type="transmembrane region" description="Helical" evidence="1">
    <location>
        <begin position="38"/>
        <end position="57"/>
    </location>
</feature>
<accession>A0A317PFC8</accession>
<dbReference type="EMBL" id="QGTR01000007">
    <property type="protein sequence ID" value="PWV97163.1"/>
    <property type="molecule type" value="Genomic_DNA"/>
</dbReference>
<reference evidence="2 3" key="1">
    <citation type="submission" date="2018-05" db="EMBL/GenBank/DDBJ databases">
        <title>Genomic Encyclopedia of Type Strains, Phase IV (KMG-IV): sequencing the most valuable type-strain genomes for metagenomic binning, comparative biology and taxonomic classification.</title>
        <authorList>
            <person name="Goeker M."/>
        </authorList>
    </citation>
    <scope>NUCLEOTIDE SEQUENCE [LARGE SCALE GENOMIC DNA]</scope>
    <source>
        <strain evidence="2 3">DSM 16791</strain>
    </source>
</reference>
<feature type="transmembrane region" description="Helical" evidence="1">
    <location>
        <begin position="7"/>
        <end position="26"/>
    </location>
</feature>
<dbReference type="AlphaFoldDB" id="A0A317PFC8"/>
<proteinExistence type="predicted"/>
<sequence>MTEGQSSALAAAIILGVTGLGFYYMPAMVMSLSETSPILSYALAIGFVLAFFAVFWLRGRWVARRKDD</sequence>
<protein>
    <submittedName>
        <fullName evidence="2">Uncharacterized protein</fullName>
    </submittedName>
</protein>
<organism evidence="2 3">
    <name type="scientific">Hoeflea marina</name>
    <dbReference type="NCBI Taxonomy" id="274592"/>
    <lineage>
        <taxon>Bacteria</taxon>
        <taxon>Pseudomonadati</taxon>
        <taxon>Pseudomonadota</taxon>
        <taxon>Alphaproteobacteria</taxon>
        <taxon>Hyphomicrobiales</taxon>
        <taxon>Rhizobiaceae</taxon>
        <taxon>Hoeflea</taxon>
    </lineage>
</organism>
<dbReference type="Proteomes" id="UP000246352">
    <property type="component" value="Unassembled WGS sequence"/>
</dbReference>
<evidence type="ECO:0000313" key="2">
    <source>
        <dbReference type="EMBL" id="PWV97163.1"/>
    </source>
</evidence>
<keyword evidence="1" id="KW-1133">Transmembrane helix</keyword>
<gene>
    <name evidence="2" type="ORF">DFR52_10774</name>
</gene>
<dbReference type="OrthoDB" id="8451465at2"/>
<keyword evidence="1" id="KW-0472">Membrane</keyword>